<dbReference type="Proteomes" id="UP000011715">
    <property type="component" value="Unassembled WGS sequence"/>
</dbReference>
<feature type="region of interest" description="Disordered" evidence="1">
    <location>
        <begin position="183"/>
        <end position="206"/>
    </location>
</feature>
<organism evidence="3 4">
    <name type="scientific">Magnaporthiopsis poae (strain ATCC 64411 / 73-15)</name>
    <name type="common">Kentucky bluegrass fungus</name>
    <name type="synonym">Magnaporthe poae</name>
    <dbReference type="NCBI Taxonomy" id="644358"/>
    <lineage>
        <taxon>Eukaryota</taxon>
        <taxon>Fungi</taxon>
        <taxon>Dikarya</taxon>
        <taxon>Ascomycota</taxon>
        <taxon>Pezizomycotina</taxon>
        <taxon>Sordariomycetes</taxon>
        <taxon>Sordariomycetidae</taxon>
        <taxon>Magnaporthales</taxon>
        <taxon>Magnaporthaceae</taxon>
        <taxon>Magnaporthiopsis</taxon>
    </lineage>
</organism>
<reference evidence="4" key="1">
    <citation type="submission" date="2010-05" db="EMBL/GenBank/DDBJ databases">
        <title>The genome sequence of Magnaporthe poae strain ATCC 64411.</title>
        <authorList>
            <person name="Ma L.-J."/>
            <person name="Dead R."/>
            <person name="Young S."/>
            <person name="Zeng Q."/>
            <person name="Koehrsen M."/>
            <person name="Alvarado L."/>
            <person name="Berlin A."/>
            <person name="Chapman S.B."/>
            <person name="Chen Z."/>
            <person name="Freedman E."/>
            <person name="Gellesch M."/>
            <person name="Goldberg J."/>
            <person name="Griggs A."/>
            <person name="Gujja S."/>
            <person name="Heilman E.R."/>
            <person name="Heiman D."/>
            <person name="Hepburn T."/>
            <person name="Howarth C."/>
            <person name="Jen D."/>
            <person name="Larson L."/>
            <person name="Mehta T."/>
            <person name="Neiman D."/>
            <person name="Pearson M."/>
            <person name="Roberts A."/>
            <person name="Saif S."/>
            <person name="Shea T."/>
            <person name="Shenoy N."/>
            <person name="Sisk P."/>
            <person name="Stolte C."/>
            <person name="Sykes S."/>
            <person name="Walk T."/>
            <person name="White J."/>
            <person name="Yandava C."/>
            <person name="Haas B."/>
            <person name="Nusbaum C."/>
            <person name="Birren B."/>
        </authorList>
    </citation>
    <scope>NUCLEOTIDE SEQUENCE [LARGE SCALE GENOMIC DNA]</scope>
    <source>
        <strain evidence="4">ATCC 64411 / 73-15</strain>
    </source>
</reference>
<evidence type="ECO:0000256" key="1">
    <source>
        <dbReference type="SAM" id="MobiDB-lite"/>
    </source>
</evidence>
<dbReference type="VEuPathDB" id="FungiDB:MAPG_06996"/>
<dbReference type="EMBL" id="ADBL01001678">
    <property type="status" value="NOT_ANNOTATED_CDS"/>
    <property type="molecule type" value="Genomic_DNA"/>
</dbReference>
<dbReference type="PANTHER" id="PTHR38790:SF4">
    <property type="entry name" value="2EXR DOMAIN-CONTAINING PROTEIN"/>
    <property type="match status" value="1"/>
</dbReference>
<keyword evidence="4" id="KW-1185">Reference proteome</keyword>
<reference evidence="3" key="4">
    <citation type="journal article" date="2015" name="G3 (Bethesda)">
        <title>Genome sequences of three phytopathogenic species of the Magnaporthaceae family of fungi.</title>
        <authorList>
            <person name="Okagaki L.H."/>
            <person name="Nunes C.C."/>
            <person name="Sailsbery J."/>
            <person name="Clay B."/>
            <person name="Brown D."/>
            <person name="John T."/>
            <person name="Oh Y."/>
            <person name="Young N."/>
            <person name="Fitzgerald M."/>
            <person name="Haas B.J."/>
            <person name="Zeng Q."/>
            <person name="Young S."/>
            <person name="Adiconis X."/>
            <person name="Fan L."/>
            <person name="Levin J.Z."/>
            <person name="Mitchell T.K."/>
            <person name="Okubara P.A."/>
            <person name="Farman M.L."/>
            <person name="Kohn L.M."/>
            <person name="Birren B."/>
            <person name="Ma L.-J."/>
            <person name="Dean R.A."/>
        </authorList>
    </citation>
    <scope>NUCLEOTIDE SEQUENCE</scope>
    <source>
        <strain evidence="3">ATCC 64411 / 73-15</strain>
    </source>
</reference>
<sequence length="366" mass="41520">MYSIDFRPPRKPTKPCIMGLRFLDFPPELRLDIYRVIYLDNLLDRGPSILRGPNQKPTVRIVTAKARGGADAGGASGAGAGATSSGSSSSALLDHNRKVGRLPTALLRTCKKIYLEARVVPFNESGFWCGHHAYPGLMTGRAFFERLAPWQRDATRFVVLDIFNYSELRGLTPAREESIRQRLLRRRRGGEGRHPRSGSRDGYGYSNEPDLVADSVHALEEVCGYWSAGVQNLRLRITTAPGPMYFPVAGSDDHFLEQLSNTPQHRSTLPPAKEWLLLEPVVTDETTTTRQLPWIDVALRRLRALRRLEVELLEMARLSPADKVTWCARLEEMLNLHEERQHRVAVVPVEETMLRKPREMDETWSW</sequence>
<evidence type="ECO:0000313" key="2">
    <source>
        <dbReference type="EMBL" id="KLU88007.1"/>
    </source>
</evidence>
<accession>A0A0C4E3J4</accession>
<dbReference type="EMBL" id="GL876971">
    <property type="protein sequence ID" value="KLU88007.1"/>
    <property type="molecule type" value="Genomic_DNA"/>
</dbReference>
<dbReference type="eggNOG" id="ENOG502T15A">
    <property type="taxonomic scope" value="Eukaryota"/>
</dbReference>
<evidence type="ECO:0000313" key="4">
    <source>
        <dbReference type="Proteomes" id="UP000011715"/>
    </source>
</evidence>
<dbReference type="PANTHER" id="PTHR38790">
    <property type="entry name" value="2EXR DOMAIN-CONTAINING PROTEIN-RELATED"/>
    <property type="match status" value="1"/>
</dbReference>
<reference evidence="2" key="3">
    <citation type="submission" date="2011-03" db="EMBL/GenBank/DDBJ databases">
        <title>Annotation of Magnaporthe poae ATCC 64411.</title>
        <authorList>
            <person name="Ma L.-J."/>
            <person name="Dead R."/>
            <person name="Young S.K."/>
            <person name="Zeng Q."/>
            <person name="Gargeya S."/>
            <person name="Fitzgerald M."/>
            <person name="Haas B."/>
            <person name="Abouelleil A."/>
            <person name="Alvarado L."/>
            <person name="Arachchi H.M."/>
            <person name="Berlin A."/>
            <person name="Brown A."/>
            <person name="Chapman S.B."/>
            <person name="Chen Z."/>
            <person name="Dunbar C."/>
            <person name="Freedman E."/>
            <person name="Gearin G."/>
            <person name="Gellesch M."/>
            <person name="Goldberg J."/>
            <person name="Griggs A."/>
            <person name="Gujja S."/>
            <person name="Heiman D."/>
            <person name="Howarth C."/>
            <person name="Larson L."/>
            <person name="Lui A."/>
            <person name="MacDonald P.J.P."/>
            <person name="Mehta T."/>
            <person name="Montmayeur A."/>
            <person name="Murphy C."/>
            <person name="Neiman D."/>
            <person name="Pearson M."/>
            <person name="Priest M."/>
            <person name="Roberts A."/>
            <person name="Saif S."/>
            <person name="Shea T."/>
            <person name="Shenoy N."/>
            <person name="Sisk P."/>
            <person name="Stolte C."/>
            <person name="Sykes S."/>
            <person name="Yandava C."/>
            <person name="Wortman J."/>
            <person name="Nusbaum C."/>
            <person name="Birren B."/>
        </authorList>
    </citation>
    <scope>NUCLEOTIDE SEQUENCE</scope>
    <source>
        <strain evidence="2">ATCC 64411</strain>
    </source>
</reference>
<reference evidence="3" key="5">
    <citation type="submission" date="2015-06" db="UniProtKB">
        <authorList>
            <consortium name="EnsemblFungi"/>
        </authorList>
    </citation>
    <scope>IDENTIFICATION</scope>
    <source>
        <strain evidence="3">ATCC 64411</strain>
    </source>
</reference>
<name>A0A0C4E3J4_MAGP6</name>
<evidence type="ECO:0000313" key="3">
    <source>
        <dbReference type="EnsemblFungi" id="MAPG_06996T0"/>
    </source>
</evidence>
<gene>
    <name evidence="2" type="ORF">MAPG_06996</name>
</gene>
<dbReference type="OrthoDB" id="5413827at2759"/>
<protein>
    <submittedName>
        <fullName evidence="2 3">Uncharacterized protein</fullName>
    </submittedName>
</protein>
<dbReference type="EnsemblFungi" id="MAPG_06996T0">
    <property type="protein sequence ID" value="MAPG_06996T0"/>
    <property type="gene ID" value="MAPG_06996"/>
</dbReference>
<proteinExistence type="predicted"/>
<reference evidence="2" key="2">
    <citation type="submission" date="2010-05" db="EMBL/GenBank/DDBJ databases">
        <title>The Genome Sequence of Magnaporthe poae strain ATCC 64411.</title>
        <authorList>
            <consortium name="The Broad Institute Genome Sequencing Platform"/>
            <consortium name="Broad Institute Genome Sequencing Center for Infectious Disease"/>
            <person name="Ma L.-J."/>
            <person name="Dead R."/>
            <person name="Young S."/>
            <person name="Zeng Q."/>
            <person name="Koehrsen M."/>
            <person name="Alvarado L."/>
            <person name="Berlin A."/>
            <person name="Chapman S.B."/>
            <person name="Chen Z."/>
            <person name="Freedman E."/>
            <person name="Gellesch M."/>
            <person name="Goldberg J."/>
            <person name="Griggs A."/>
            <person name="Gujja S."/>
            <person name="Heilman E.R."/>
            <person name="Heiman D."/>
            <person name="Hepburn T."/>
            <person name="Howarth C."/>
            <person name="Jen D."/>
            <person name="Larson L."/>
            <person name="Mehta T."/>
            <person name="Neiman D."/>
            <person name="Pearson M."/>
            <person name="Roberts A."/>
            <person name="Saif S."/>
            <person name="Shea T."/>
            <person name="Shenoy N."/>
            <person name="Sisk P."/>
            <person name="Stolte C."/>
            <person name="Sykes S."/>
            <person name="Walk T."/>
            <person name="White J."/>
            <person name="Yandava C."/>
            <person name="Haas B."/>
            <person name="Nusbaum C."/>
            <person name="Birren B."/>
        </authorList>
    </citation>
    <scope>NUCLEOTIDE SEQUENCE</scope>
    <source>
        <strain evidence="2">ATCC 64411</strain>
    </source>
</reference>
<dbReference type="AlphaFoldDB" id="A0A0C4E3J4"/>